<dbReference type="InterPro" id="IPR036291">
    <property type="entry name" value="NAD(P)-bd_dom_sf"/>
</dbReference>
<evidence type="ECO:0000256" key="2">
    <source>
        <dbReference type="ARBA" id="ARBA00023002"/>
    </source>
</evidence>
<dbReference type="RefSeq" id="WP_146444940.1">
    <property type="nucleotide sequence ID" value="NZ_SJPR01000002.1"/>
</dbReference>
<accession>A0A5C6AFT5</accession>
<sequence length="340" mass="36882">MKLKVGLIGLGPTWQSRHRPALAALSNRYSVRAVCDPVAHRADQVAAELGARPIDGFRALAAAEDIEAILMLSGRWFGALPIHAACEFGKAIYCGASVELAEREACSLRERVRRSGIAFMAEFPFRLAPATIRLKELIATRLGAPRMLFCNERHAAPTHGGGLDEAPASHSRRLIEMVDWCRYIADGEPTTVQCATHSTPGGIEPHDYSLVTVEFETSNPAAPPVLAQIACGSYVPTGWSEAAAFRRPADLQVACERGIAFVDLPGTVTWFDEAGQHTEHVQDERPLGERLLMAFHRSVSSLVLRSTSLEDAYCALQVVLAAQRSATDGRRVVCGPDDSE</sequence>
<dbReference type="InterPro" id="IPR051317">
    <property type="entry name" value="Gfo/Idh/MocA_oxidoreduct"/>
</dbReference>
<dbReference type="EC" id="1.1.1.18" evidence="4"/>
<keyword evidence="5" id="KW-1185">Reference proteome</keyword>
<dbReference type="OrthoDB" id="241454at2"/>
<evidence type="ECO:0000313" key="4">
    <source>
        <dbReference type="EMBL" id="TWT98055.1"/>
    </source>
</evidence>
<comment type="similarity">
    <text evidence="1">Belongs to the Gfo/Idh/MocA family.</text>
</comment>
<name>A0A5C6AFT5_9BACT</name>
<reference evidence="4 5" key="1">
    <citation type="submission" date="2019-02" db="EMBL/GenBank/DDBJ databases">
        <title>Deep-cultivation of Planctomycetes and their phenomic and genomic characterization uncovers novel biology.</title>
        <authorList>
            <person name="Wiegand S."/>
            <person name="Jogler M."/>
            <person name="Boedeker C."/>
            <person name="Pinto D."/>
            <person name="Vollmers J."/>
            <person name="Rivas-Marin E."/>
            <person name="Kohn T."/>
            <person name="Peeters S.H."/>
            <person name="Heuer A."/>
            <person name="Rast P."/>
            <person name="Oberbeckmann S."/>
            <person name="Bunk B."/>
            <person name="Jeske O."/>
            <person name="Meyerdierks A."/>
            <person name="Storesund J.E."/>
            <person name="Kallscheuer N."/>
            <person name="Luecker S."/>
            <person name="Lage O.M."/>
            <person name="Pohl T."/>
            <person name="Merkel B.J."/>
            <person name="Hornburger P."/>
            <person name="Mueller R.-W."/>
            <person name="Bruemmer F."/>
            <person name="Labrenz M."/>
            <person name="Spormann A.M."/>
            <person name="Op Den Camp H."/>
            <person name="Overmann J."/>
            <person name="Amann R."/>
            <person name="Jetten M.S.M."/>
            <person name="Mascher T."/>
            <person name="Medema M.H."/>
            <person name="Devos D.P."/>
            <person name="Kaster A.-K."/>
            <person name="Ovreas L."/>
            <person name="Rohde M."/>
            <person name="Galperin M.Y."/>
            <person name="Jogler C."/>
        </authorList>
    </citation>
    <scope>NUCLEOTIDE SEQUENCE [LARGE SCALE GENOMIC DNA]</scope>
    <source>
        <strain evidence="4 5">Pla108</strain>
    </source>
</reference>
<dbReference type="Gene3D" id="3.40.50.720">
    <property type="entry name" value="NAD(P)-binding Rossmann-like Domain"/>
    <property type="match status" value="1"/>
</dbReference>
<dbReference type="Proteomes" id="UP000317421">
    <property type="component" value="Unassembled WGS sequence"/>
</dbReference>
<organism evidence="4 5">
    <name type="scientific">Botrimarina colliarenosi</name>
    <dbReference type="NCBI Taxonomy" id="2528001"/>
    <lineage>
        <taxon>Bacteria</taxon>
        <taxon>Pseudomonadati</taxon>
        <taxon>Planctomycetota</taxon>
        <taxon>Planctomycetia</taxon>
        <taxon>Pirellulales</taxon>
        <taxon>Lacipirellulaceae</taxon>
        <taxon>Botrimarina</taxon>
    </lineage>
</organism>
<proteinExistence type="inferred from homology"/>
<feature type="domain" description="Gfo/Idh/MocA-like oxidoreductase N-terminal" evidence="3">
    <location>
        <begin position="3"/>
        <end position="94"/>
    </location>
</feature>
<dbReference type="PANTHER" id="PTHR43708:SF5">
    <property type="entry name" value="CONSERVED EXPRESSED OXIDOREDUCTASE (EUROFUNG)-RELATED"/>
    <property type="match status" value="1"/>
</dbReference>
<evidence type="ECO:0000259" key="3">
    <source>
        <dbReference type="Pfam" id="PF01408"/>
    </source>
</evidence>
<dbReference type="GO" id="GO:0050112">
    <property type="term" value="F:inositol 2-dehydrogenase (NAD+) activity"/>
    <property type="evidence" value="ECO:0007669"/>
    <property type="project" value="UniProtKB-EC"/>
</dbReference>
<dbReference type="AlphaFoldDB" id="A0A5C6AFT5"/>
<dbReference type="InterPro" id="IPR000683">
    <property type="entry name" value="Gfo/Idh/MocA-like_OxRdtase_N"/>
</dbReference>
<gene>
    <name evidence="4" type="primary">iolG_3</name>
    <name evidence="4" type="ORF">Pla108_22100</name>
</gene>
<keyword evidence="2 4" id="KW-0560">Oxidoreductase</keyword>
<dbReference type="PANTHER" id="PTHR43708">
    <property type="entry name" value="CONSERVED EXPRESSED OXIDOREDUCTASE (EUROFUNG)"/>
    <property type="match status" value="1"/>
</dbReference>
<dbReference type="EMBL" id="SJPR01000002">
    <property type="protein sequence ID" value="TWT98055.1"/>
    <property type="molecule type" value="Genomic_DNA"/>
</dbReference>
<comment type="caution">
    <text evidence="4">The sequence shown here is derived from an EMBL/GenBank/DDBJ whole genome shotgun (WGS) entry which is preliminary data.</text>
</comment>
<evidence type="ECO:0000256" key="1">
    <source>
        <dbReference type="ARBA" id="ARBA00010928"/>
    </source>
</evidence>
<dbReference type="SUPFAM" id="SSF51735">
    <property type="entry name" value="NAD(P)-binding Rossmann-fold domains"/>
    <property type="match status" value="1"/>
</dbReference>
<dbReference type="GO" id="GO:0000166">
    <property type="term" value="F:nucleotide binding"/>
    <property type="evidence" value="ECO:0007669"/>
    <property type="project" value="InterPro"/>
</dbReference>
<dbReference type="Gene3D" id="3.30.360.10">
    <property type="entry name" value="Dihydrodipicolinate Reductase, domain 2"/>
    <property type="match status" value="1"/>
</dbReference>
<dbReference type="Pfam" id="PF01408">
    <property type="entry name" value="GFO_IDH_MocA"/>
    <property type="match status" value="1"/>
</dbReference>
<evidence type="ECO:0000313" key="5">
    <source>
        <dbReference type="Proteomes" id="UP000317421"/>
    </source>
</evidence>
<protein>
    <submittedName>
        <fullName evidence="4">Inositol 2-dehydrogenase/D-chiro-inositol 3-dehydrogenase</fullName>
        <ecNumber evidence="4">1.1.1.18</ecNumber>
    </submittedName>
</protein>
<dbReference type="SUPFAM" id="SSF55347">
    <property type="entry name" value="Glyceraldehyde-3-phosphate dehydrogenase-like, C-terminal domain"/>
    <property type="match status" value="1"/>
</dbReference>